<evidence type="ECO:0000256" key="1">
    <source>
        <dbReference type="ARBA" id="ARBA00009995"/>
    </source>
</evidence>
<accession>A0A4Y7J9T0</accession>
<feature type="domain" description="Serine hydroxymethyltransferase-like" evidence="2">
    <location>
        <begin position="277"/>
        <end position="339"/>
    </location>
</feature>
<dbReference type="SUPFAM" id="SSF53756">
    <property type="entry name" value="UDP-Glycosyltransferase/glycogen phosphorylase"/>
    <property type="match status" value="2"/>
</dbReference>
<name>A0A4Y7J9T0_PAPSO</name>
<dbReference type="PROSITE" id="PS00096">
    <property type="entry name" value="SHMT"/>
    <property type="match status" value="1"/>
</dbReference>
<dbReference type="PANTHER" id="PTHR11926">
    <property type="entry name" value="GLUCOSYL/GLUCURONOSYL TRANSFERASES"/>
    <property type="match status" value="1"/>
</dbReference>
<dbReference type="Pfam" id="PF00464">
    <property type="entry name" value="SHMT"/>
    <property type="match status" value="1"/>
</dbReference>
<evidence type="ECO:0000259" key="2">
    <source>
        <dbReference type="Pfam" id="PF00464"/>
    </source>
</evidence>
<sequence>MAETTPHVLFPFSIQGHVNSILKLAEVLCLSRITVTFVNTQRNHSRLVSADFQDGFSDQPHSSGFSSLRDFLDLLDKVKKVMKPGFRDLLTSNHRFKFDARGLVSYIIEDGILGFAIDVALELRILSISFHTFSACDALCYLCLPKLIDNDEDMDQLIKNVQGMEGFLRCRDLPSFCRAKDVNEPKLNFLITETATAHILNTFEEIEAPIISHLRSSYWPNLYTIGPLNTFFSTLRSSSTKSSSSVLVSSNASLCQEDRSCIIWLDKQPEKSVVYVSFGSLSMIADSVGAFLMMDMAHISGLVAASVLADPFEYCDVVTTTTHKSLRGPRGGMIFFKKDHVLWVDMESAINNAEHELLLVHICKLVKSVVVLMKLQIGCDVCLKEGVLQMDLEEHRSYKNERLHGGVGATRGSIEPFGCWCISYTHRMEFDFREHGCWSIPVICWSHSTEQPANSRYVSEVWKIGMDMKDNCNRSTVKKFIRDMMDGEKREELMESTTKVSEMAQ</sequence>
<dbReference type="GO" id="GO:0080043">
    <property type="term" value="F:quercetin 3-O-glucosyltransferase activity"/>
    <property type="evidence" value="ECO:0007669"/>
    <property type="project" value="TreeGrafter"/>
</dbReference>
<dbReference type="SUPFAM" id="SSF53383">
    <property type="entry name" value="PLP-dependent transferases"/>
    <property type="match status" value="1"/>
</dbReference>
<proteinExistence type="inferred from homology"/>
<dbReference type="GO" id="GO:0080044">
    <property type="term" value="F:quercetin 7-O-glucosyltransferase activity"/>
    <property type="evidence" value="ECO:0007669"/>
    <property type="project" value="TreeGrafter"/>
</dbReference>
<dbReference type="EMBL" id="CM010718">
    <property type="protein sequence ID" value="RZC57577.1"/>
    <property type="molecule type" value="Genomic_DNA"/>
</dbReference>
<dbReference type="AlphaFoldDB" id="A0A4Y7J9T0"/>
<dbReference type="STRING" id="3469.A0A4Y7J9T0"/>
<dbReference type="Gramene" id="RZC57577">
    <property type="protein sequence ID" value="RZC57577"/>
    <property type="gene ID" value="C5167_004884"/>
</dbReference>
<dbReference type="Gene3D" id="3.40.640.10">
    <property type="entry name" value="Type I PLP-dependent aspartate aminotransferase-like (Major domain)"/>
    <property type="match status" value="1"/>
</dbReference>
<dbReference type="InterPro" id="IPR019798">
    <property type="entry name" value="Ser_HO-MeTrfase_PLP_BS"/>
</dbReference>
<dbReference type="InterPro" id="IPR015424">
    <property type="entry name" value="PyrdxlP-dep_Trfase"/>
</dbReference>
<keyword evidence="4" id="KW-1185">Reference proteome</keyword>
<dbReference type="OMA" id="HAQFNTR"/>
<organism evidence="3 4">
    <name type="scientific">Papaver somniferum</name>
    <name type="common">Opium poppy</name>
    <dbReference type="NCBI Taxonomy" id="3469"/>
    <lineage>
        <taxon>Eukaryota</taxon>
        <taxon>Viridiplantae</taxon>
        <taxon>Streptophyta</taxon>
        <taxon>Embryophyta</taxon>
        <taxon>Tracheophyta</taxon>
        <taxon>Spermatophyta</taxon>
        <taxon>Magnoliopsida</taxon>
        <taxon>Ranunculales</taxon>
        <taxon>Papaveraceae</taxon>
        <taxon>Papaveroideae</taxon>
        <taxon>Papaver</taxon>
    </lineage>
</organism>
<dbReference type="InterPro" id="IPR015421">
    <property type="entry name" value="PyrdxlP-dep_Trfase_major"/>
</dbReference>
<dbReference type="GO" id="GO:0030170">
    <property type="term" value="F:pyridoxal phosphate binding"/>
    <property type="evidence" value="ECO:0007669"/>
    <property type="project" value="InterPro"/>
</dbReference>
<evidence type="ECO:0000313" key="3">
    <source>
        <dbReference type="EMBL" id="RZC57577.1"/>
    </source>
</evidence>
<protein>
    <recommendedName>
        <fullName evidence="2">Serine hydroxymethyltransferase-like domain-containing protein</fullName>
    </recommendedName>
</protein>
<evidence type="ECO:0000313" key="4">
    <source>
        <dbReference type="Proteomes" id="UP000316621"/>
    </source>
</evidence>
<dbReference type="Proteomes" id="UP000316621">
    <property type="component" value="Chromosome 4"/>
</dbReference>
<comment type="similarity">
    <text evidence="1">Belongs to the UDP-glycosyltransferase family.</text>
</comment>
<dbReference type="InterPro" id="IPR039429">
    <property type="entry name" value="SHMT-like_dom"/>
</dbReference>
<dbReference type="PANTHER" id="PTHR11926:SF1392">
    <property type="entry name" value="GLYCOSYLTRANSFERASE"/>
    <property type="match status" value="1"/>
</dbReference>
<reference evidence="3 4" key="1">
    <citation type="journal article" date="2018" name="Science">
        <title>The opium poppy genome and morphinan production.</title>
        <authorList>
            <person name="Guo L."/>
            <person name="Winzer T."/>
            <person name="Yang X."/>
            <person name="Li Y."/>
            <person name="Ning Z."/>
            <person name="He Z."/>
            <person name="Teodor R."/>
            <person name="Lu Y."/>
            <person name="Bowser T.A."/>
            <person name="Graham I.A."/>
            <person name="Ye K."/>
        </authorList>
    </citation>
    <scope>NUCLEOTIDE SEQUENCE [LARGE SCALE GENOMIC DNA]</scope>
    <source>
        <strain evidence="4">cv. HN1</strain>
        <tissue evidence="3">Leaves</tissue>
    </source>
</reference>
<gene>
    <name evidence="3" type="ORF">C5167_004884</name>
</gene>
<dbReference type="Gene3D" id="3.40.50.2000">
    <property type="entry name" value="Glycogen Phosphorylase B"/>
    <property type="match status" value="2"/>
</dbReference>